<dbReference type="RefSeq" id="WP_338199288.1">
    <property type="nucleotide sequence ID" value="NZ_JAEKNR010000046.1"/>
</dbReference>
<dbReference type="PROSITE" id="PS51898">
    <property type="entry name" value="TYR_RECOMBINASE"/>
    <property type="match status" value="1"/>
</dbReference>
<dbReference type="InterPro" id="IPR013762">
    <property type="entry name" value="Integrase-like_cat_sf"/>
</dbReference>
<evidence type="ECO:0000256" key="1">
    <source>
        <dbReference type="ARBA" id="ARBA00023125"/>
    </source>
</evidence>
<evidence type="ECO:0000259" key="5">
    <source>
        <dbReference type="PROSITE" id="PS51900"/>
    </source>
</evidence>
<dbReference type="InterPro" id="IPR002104">
    <property type="entry name" value="Integrase_catalytic"/>
</dbReference>
<reference evidence="6" key="1">
    <citation type="submission" date="2020-10" db="EMBL/GenBank/DDBJ databases">
        <title>Ca. Dormibacterota MAGs.</title>
        <authorList>
            <person name="Montgomery K."/>
        </authorList>
    </citation>
    <scope>NUCLEOTIDE SEQUENCE [LARGE SCALE GENOMIC DNA]</scope>
    <source>
        <strain evidence="6">SC8812_S17_10</strain>
    </source>
</reference>
<dbReference type="Gene3D" id="1.10.443.10">
    <property type="entry name" value="Intergrase catalytic core"/>
    <property type="match status" value="1"/>
</dbReference>
<dbReference type="Gene3D" id="1.10.150.130">
    <property type="match status" value="1"/>
</dbReference>
<evidence type="ECO:0000256" key="3">
    <source>
        <dbReference type="PROSITE-ProRule" id="PRU01248"/>
    </source>
</evidence>
<dbReference type="Pfam" id="PF00589">
    <property type="entry name" value="Phage_integrase"/>
    <property type="match status" value="1"/>
</dbReference>
<dbReference type="GO" id="GO:0003677">
    <property type="term" value="F:DNA binding"/>
    <property type="evidence" value="ECO:0007669"/>
    <property type="project" value="UniProtKB-UniRule"/>
</dbReference>
<evidence type="ECO:0000259" key="4">
    <source>
        <dbReference type="PROSITE" id="PS51898"/>
    </source>
</evidence>
<keyword evidence="7" id="KW-1185">Reference proteome</keyword>
<keyword evidence="2" id="KW-0233">DNA recombination</keyword>
<evidence type="ECO:0000313" key="7">
    <source>
        <dbReference type="Proteomes" id="UP000612893"/>
    </source>
</evidence>
<sequence>MTRTEARSRAEPSLRVTVDAFLSSARCANPNTRRAYTTVLDRVLAELGDDRPLAEVSGDELAGVVEAAWTGAGAATWNRNRAAVSSWLSWCAKNRYPAPALPSSVERRSEHADETRALPRAAIERQLYRRDLPLREKTLWRMLYETAARASEVLALDIEDLDLPGRRAKVISKGGKTEWVYWTSGTAHLLPRLIRGRSRGPVFLSERRPGPARRPPARDLCPDTGRARLGYDRARILLDRHTGWDLHQLRHSAATHLGEKNVQLQTIMDKTRHRNPLSAMRYIKPGTEAVADATDLLNLGRGHG</sequence>
<dbReference type="InterPro" id="IPR011010">
    <property type="entry name" value="DNA_brk_join_enz"/>
</dbReference>
<keyword evidence="1 3" id="KW-0238">DNA-binding</keyword>
<dbReference type="PANTHER" id="PTHR30349">
    <property type="entry name" value="PHAGE INTEGRASE-RELATED"/>
    <property type="match status" value="1"/>
</dbReference>
<dbReference type="AlphaFoldDB" id="A0A934K5T1"/>
<dbReference type="InterPro" id="IPR010998">
    <property type="entry name" value="Integrase_recombinase_N"/>
</dbReference>
<accession>A0A934K5T1</accession>
<feature type="domain" description="Tyr recombinase" evidence="4">
    <location>
        <begin position="105"/>
        <end position="295"/>
    </location>
</feature>
<organism evidence="6 7">
    <name type="scientific">Candidatus Nephthysia bennettiae</name>
    <dbReference type="NCBI Taxonomy" id="3127016"/>
    <lineage>
        <taxon>Bacteria</taxon>
        <taxon>Bacillati</taxon>
        <taxon>Candidatus Dormiibacterota</taxon>
        <taxon>Candidatus Dormibacteria</taxon>
        <taxon>Candidatus Dormibacterales</taxon>
        <taxon>Candidatus Dormibacteraceae</taxon>
        <taxon>Candidatus Nephthysia</taxon>
    </lineage>
</organism>
<dbReference type="EMBL" id="JAEKNR010000046">
    <property type="protein sequence ID" value="MBJ7597223.1"/>
    <property type="molecule type" value="Genomic_DNA"/>
</dbReference>
<proteinExistence type="predicted"/>
<dbReference type="InterPro" id="IPR044068">
    <property type="entry name" value="CB"/>
</dbReference>
<evidence type="ECO:0000256" key="2">
    <source>
        <dbReference type="ARBA" id="ARBA00023172"/>
    </source>
</evidence>
<dbReference type="Proteomes" id="UP000612893">
    <property type="component" value="Unassembled WGS sequence"/>
</dbReference>
<name>A0A934K5T1_9BACT</name>
<dbReference type="CDD" id="cd00397">
    <property type="entry name" value="DNA_BRE_C"/>
    <property type="match status" value="1"/>
</dbReference>
<dbReference type="SUPFAM" id="SSF56349">
    <property type="entry name" value="DNA breaking-rejoining enzymes"/>
    <property type="match status" value="1"/>
</dbReference>
<dbReference type="GO" id="GO:0015074">
    <property type="term" value="P:DNA integration"/>
    <property type="evidence" value="ECO:0007669"/>
    <property type="project" value="InterPro"/>
</dbReference>
<evidence type="ECO:0000313" key="6">
    <source>
        <dbReference type="EMBL" id="MBJ7597223.1"/>
    </source>
</evidence>
<protein>
    <submittedName>
        <fullName evidence="6">Site-specific integrase</fullName>
    </submittedName>
</protein>
<dbReference type="PROSITE" id="PS51900">
    <property type="entry name" value="CB"/>
    <property type="match status" value="1"/>
</dbReference>
<feature type="domain" description="Core-binding (CB)" evidence="5">
    <location>
        <begin position="12"/>
        <end position="92"/>
    </location>
</feature>
<gene>
    <name evidence="6" type="ORF">JF922_03940</name>
</gene>
<dbReference type="GO" id="GO:0006310">
    <property type="term" value="P:DNA recombination"/>
    <property type="evidence" value="ECO:0007669"/>
    <property type="project" value="UniProtKB-KW"/>
</dbReference>
<comment type="caution">
    <text evidence="6">The sequence shown here is derived from an EMBL/GenBank/DDBJ whole genome shotgun (WGS) entry which is preliminary data.</text>
</comment>
<dbReference type="PANTHER" id="PTHR30349:SF81">
    <property type="entry name" value="TYROSINE RECOMBINASE XERC"/>
    <property type="match status" value="1"/>
</dbReference>
<dbReference type="InterPro" id="IPR050090">
    <property type="entry name" value="Tyrosine_recombinase_XerCD"/>
</dbReference>